<dbReference type="InterPro" id="IPR027417">
    <property type="entry name" value="P-loop_NTPase"/>
</dbReference>
<proteinExistence type="predicted"/>
<sequence length="261" mass="28661">MPSQSPNLALSAHRIHASVHAQPILRDLSVDFTQGRWTSIVGPNGAGKSSLLKVLSGLWPAHSLQGQVALQGRPLHSWPRRQRAQTLAWLGQGEVVTEDLTVLDVALLGRLPHQSWLAAPNSADHAIVEHCLRQTQAWEWRHRPVAELSGGERQRVLLARAMAVQASVLLMDEPLANLDPPHQTDWMHAVRALVAQGTTVVSVLHELSFALLADEMVVMAAGQVVHHGACHAPETHAALEAVFDHRIRICQVEDLWIALPR</sequence>
<dbReference type="InterPro" id="IPR003593">
    <property type="entry name" value="AAA+_ATPase"/>
</dbReference>
<accession>A0A2A7UXY0</accession>
<gene>
    <name evidence="8" type="ORF">CRM82_17820</name>
</gene>
<comment type="caution">
    <text evidence="8">The sequence shown here is derived from an EMBL/GenBank/DDBJ whole genome shotgun (WGS) entry which is preliminary data.</text>
</comment>
<name>A0A2A7UXY0_COMTR</name>
<keyword evidence="1" id="KW-0813">Transport</keyword>
<dbReference type="InterPro" id="IPR017871">
    <property type="entry name" value="ABC_transporter-like_CS"/>
</dbReference>
<dbReference type="SMART" id="SM00382">
    <property type="entry name" value="AAA"/>
    <property type="match status" value="1"/>
</dbReference>
<evidence type="ECO:0000256" key="5">
    <source>
        <dbReference type="ARBA" id="ARBA00022967"/>
    </source>
</evidence>
<dbReference type="SUPFAM" id="SSF52540">
    <property type="entry name" value="P-loop containing nucleoside triphosphate hydrolases"/>
    <property type="match status" value="1"/>
</dbReference>
<keyword evidence="5" id="KW-1278">Translocase</keyword>
<dbReference type="Pfam" id="PF00005">
    <property type="entry name" value="ABC_tran"/>
    <property type="match status" value="1"/>
</dbReference>
<dbReference type="PROSITE" id="PS00211">
    <property type="entry name" value="ABC_TRANSPORTER_1"/>
    <property type="match status" value="1"/>
</dbReference>
<dbReference type="GO" id="GO:0005524">
    <property type="term" value="F:ATP binding"/>
    <property type="evidence" value="ECO:0007669"/>
    <property type="project" value="UniProtKB-KW"/>
</dbReference>
<dbReference type="GO" id="GO:0016887">
    <property type="term" value="F:ATP hydrolysis activity"/>
    <property type="evidence" value="ECO:0007669"/>
    <property type="project" value="InterPro"/>
</dbReference>
<dbReference type="Proteomes" id="UP000220246">
    <property type="component" value="Unassembled WGS sequence"/>
</dbReference>
<dbReference type="GeneID" id="80802486"/>
<dbReference type="Gene3D" id="3.40.50.300">
    <property type="entry name" value="P-loop containing nucleotide triphosphate hydrolases"/>
    <property type="match status" value="1"/>
</dbReference>
<evidence type="ECO:0000256" key="1">
    <source>
        <dbReference type="ARBA" id="ARBA00022448"/>
    </source>
</evidence>
<keyword evidence="2" id="KW-1003">Cell membrane</keyword>
<dbReference type="OrthoDB" id="5296765at2"/>
<dbReference type="STRING" id="1219032.GCA_001515545_00923"/>
<keyword evidence="3" id="KW-0547">Nucleotide-binding</keyword>
<dbReference type="InterPro" id="IPR003439">
    <property type="entry name" value="ABC_transporter-like_ATP-bd"/>
</dbReference>
<evidence type="ECO:0000256" key="2">
    <source>
        <dbReference type="ARBA" id="ARBA00022475"/>
    </source>
</evidence>
<evidence type="ECO:0000313" key="8">
    <source>
        <dbReference type="EMBL" id="PEH90199.1"/>
    </source>
</evidence>
<evidence type="ECO:0000256" key="6">
    <source>
        <dbReference type="ARBA" id="ARBA00037066"/>
    </source>
</evidence>
<reference evidence="9" key="1">
    <citation type="submission" date="2017-09" db="EMBL/GenBank/DDBJ databases">
        <title>FDA dAtabase for Regulatory Grade micrObial Sequences (FDA-ARGOS): Supporting development and validation of Infectious Disease Dx tests.</title>
        <authorList>
            <person name="Minogue T."/>
            <person name="Wolcott M."/>
            <person name="Wasieloski L."/>
            <person name="Aguilar W."/>
            <person name="Moore D."/>
            <person name="Tallon L."/>
            <person name="Sadzewicz L."/>
            <person name="Ott S."/>
            <person name="Zhao X."/>
            <person name="Nagaraj S."/>
            <person name="Vavikolanu K."/>
            <person name="Aluvathingal J."/>
            <person name="Nadendla S."/>
            <person name="Sichtig H."/>
        </authorList>
    </citation>
    <scope>NUCLEOTIDE SEQUENCE [LARGE SCALE GENOMIC DNA]</scope>
    <source>
        <strain evidence="9">FDAARGOS_394</strain>
    </source>
</reference>
<dbReference type="EMBL" id="PDEA01000001">
    <property type="protein sequence ID" value="PEH90199.1"/>
    <property type="molecule type" value="Genomic_DNA"/>
</dbReference>
<evidence type="ECO:0000313" key="9">
    <source>
        <dbReference type="Proteomes" id="UP000220246"/>
    </source>
</evidence>
<feature type="domain" description="ABC transporter" evidence="7">
    <location>
        <begin position="10"/>
        <end position="246"/>
    </location>
</feature>
<keyword evidence="9" id="KW-1185">Reference proteome</keyword>
<dbReference type="CDD" id="cd03214">
    <property type="entry name" value="ABC_Iron-Siderophores_B12_Hemin"/>
    <property type="match status" value="1"/>
</dbReference>
<comment type="function">
    <text evidence="6">Part of the ABC transporter complex HmuTUV involved in hemin import. Responsible for energy coupling to the transport system.</text>
</comment>
<dbReference type="PANTHER" id="PTHR42794">
    <property type="entry name" value="HEMIN IMPORT ATP-BINDING PROTEIN HMUV"/>
    <property type="match status" value="1"/>
</dbReference>
<dbReference type="PANTHER" id="PTHR42794:SF1">
    <property type="entry name" value="HEMIN IMPORT ATP-BINDING PROTEIN HMUV"/>
    <property type="match status" value="1"/>
</dbReference>
<keyword evidence="2" id="KW-0472">Membrane</keyword>
<organism evidence="8 9">
    <name type="scientific">Comamonas terrigena</name>
    <dbReference type="NCBI Taxonomy" id="32013"/>
    <lineage>
        <taxon>Bacteria</taxon>
        <taxon>Pseudomonadati</taxon>
        <taxon>Pseudomonadota</taxon>
        <taxon>Betaproteobacteria</taxon>
        <taxon>Burkholderiales</taxon>
        <taxon>Comamonadaceae</taxon>
        <taxon>Comamonas</taxon>
    </lineage>
</organism>
<dbReference type="AlphaFoldDB" id="A0A2A7UXY0"/>
<keyword evidence="4 8" id="KW-0067">ATP-binding</keyword>
<evidence type="ECO:0000256" key="3">
    <source>
        <dbReference type="ARBA" id="ARBA00022741"/>
    </source>
</evidence>
<evidence type="ECO:0000259" key="7">
    <source>
        <dbReference type="PROSITE" id="PS50893"/>
    </source>
</evidence>
<dbReference type="PROSITE" id="PS50893">
    <property type="entry name" value="ABC_TRANSPORTER_2"/>
    <property type="match status" value="1"/>
</dbReference>
<evidence type="ECO:0000256" key="4">
    <source>
        <dbReference type="ARBA" id="ARBA00022840"/>
    </source>
</evidence>
<dbReference type="RefSeq" id="WP_066533861.1">
    <property type="nucleotide sequence ID" value="NZ_PDEA01000001.1"/>
</dbReference>
<protein>
    <submittedName>
        <fullName evidence="8">ABC transporter ATP-binding protein</fullName>
    </submittedName>
</protein>